<evidence type="ECO:0000259" key="2">
    <source>
        <dbReference type="PROSITE" id="PS50102"/>
    </source>
</evidence>
<dbReference type="PROSITE" id="PS50102">
    <property type="entry name" value="RRM"/>
    <property type="match status" value="1"/>
</dbReference>
<dbReference type="Pfam" id="PF00076">
    <property type="entry name" value="RRM_1"/>
    <property type="match status" value="1"/>
</dbReference>
<comment type="caution">
    <text evidence="3">The sequence shown here is derived from an EMBL/GenBank/DDBJ whole genome shotgun (WGS) entry which is preliminary data.</text>
</comment>
<keyword evidence="1" id="KW-0694">RNA-binding</keyword>
<dbReference type="AlphaFoldDB" id="A0A699URZ7"/>
<gene>
    <name evidence="3" type="ORF">Tci_895888</name>
</gene>
<dbReference type="EMBL" id="BKCJ011348479">
    <property type="protein sequence ID" value="GFD23919.1"/>
    <property type="molecule type" value="Genomic_DNA"/>
</dbReference>
<evidence type="ECO:0000256" key="1">
    <source>
        <dbReference type="PROSITE-ProRule" id="PRU00176"/>
    </source>
</evidence>
<dbReference type="InterPro" id="IPR012677">
    <property type="entry name" value="Nucleotide-bd_a/b_plait_sf"/>
</dbReference>
<protein>
    <submittedName>
        <fullName evidence="3">Nucleotide-binding alpha-beta plait domain-containing protein</fullName>
    </submittedName>
</protein>
<dbReference type="GO" id="GO:0003723">
    <property type="term" value="F:RNA binding"/>
    <property type="evidence" value="ECO:0007669"/>
    <property type="project" value="UniProtKB-UniRule"/>
</dbReference>
<evidence type="ECO:0000313" key="3">
    <source>
        <dbReference type="EMBL" id="GFD23919.1"/>
    </source>
</evidence>
<organism evidence="3">
    <name type="scientific">Tanacetum cinerariifolium</name>
    <name type="common">Dalmatian daisy</name>
    <name type="synonym">Chrysanthemum cinerariifolium</name>
    <dbReference type="NCBI Taxonomy" id="118510"/>
    <lineage>
        <taxon>Eukaryota</taxon>
        <taxon>Viridiplantae</taxon>
        <taxon>Streptophyta</taxon>
        <taxon>Embryophyta</taxon>
        <taxon>Tracheophyta</taxon>
        <taxon>Spermatophyta</taxon>
        <taxon>Magnoliopsida</taxon>
        <taxon>eudicotyledons</taxon>
        <taxon>Gunneridae</taxon>
        <taxon>Pentapetalae</taxon>
        <taxon>asterids</taxon>
        <taxon>campanulids</taxon>
        <taxon>Asterales</taxon>
        <taxon>Asteraceae</taxon>
        <taxon>Asteroideae</taxon>
        <taxon>Anthemideae</taxon>
        <taxon>Anthemidinae</taxon>
        <taxon>Tanacetum</taxon>
    </lineage>
</organism>
<dbReference type="SUPFAM" id="SSF54928">
    <property type="entry name" value="RNA-binding domain, RBD"/>
    <property type="match status" value="1"/>
</dbReference>
<proteinExistence type="predicted"/>
<reference evidence="3" key="1">
    <citation type="journal article" date="2019" name="Sci. Rep.">
        <title>Draft genome of Tanacetum cinerariifolium, the natural source of mosquito coil.</title>
        <authorList>
            <person name="Yamashiro T."/>
            <person name="Shiraishi A."/>
            <person name="Satake H."/>
            <person name="Nakayama K."/>
        </authorList>
    </citation>
    <scope>NUCLEOTIDE SEQUENCE</scope>
</reference>
<feature type="domain" description="RRM" evidence="2">
    <location>
        <begin position="16"/>
        <end position="101"/>
    </location>
</feature>
<name>A0A699URZ7_TANCI</name>
<dbReference type="InterPro" id="IPR035979">
    <property type="entry name" value="RBD_domain_sf"/>
</dbReference>
<dbReference type="CDD" id="cd00590">
    <property type="entry name" value="RRM_SF"/>
    <property type="match status" value="1"/>
</dbReference>
<accession>A0A699URZ7</accession>
<dbReference type="SMART" id="SM00360">
    <property type="entry name" value="RRM"/>
    <property type="match status" value="1"/>
</dbReference>
<sequence length="121" mass="13659">MGSQRSKEDEVLKISTSVFVTNFPDQYSAKDLLNTCKQYGYVVDAFIPNRRSKSGKRFGFVRFIKIFDVERLVNNLCVAYKDKGLTGSSNSYAHVVKDSQPHNVDSENNPTLVLDDSCLNQ</sequence>
<dbReference type="Gene3D" id="3.30.70.330">
    <property type="match status" value="1"/>
</dbReference>
<dbReference type="InterPro" id="IPR000504">
    <property type="entry name" value="RRM_dom"/>
</dbReference>